<sequence length="109" mass="11778">MKLQSIKSSALSFAVYLALSRPLINYSDSSTAAGRIAKSHYVICWNGISGAQCQNTYGCGCSEDGDFYDGGDWPDDGHSCTRFAHPFINLISLVLKLSIIYSIDLSAMG</sequence>
<evidence type="ECO:0000313" key="1">
    <source>
        <dbReference type="EMBL" id="RKF72941.1"/>
    </source>
</evidence>
<reference evidence="1 2" key="1">
    <citation type="journal article" date="2018" name="BMC Genomics">
        <title>Comparative genome analyses reveal sequence features reflecting distinct modes of host-adaptation between dicot and monocot powdery mildew.</title>
        <authorList>
            <person name="Wu Y."/>
            <person name="Ma X."/>
            <person name="Pan Z."/>
            <person name="Kale S.D."/>
            <person name="Song Y."/>
            <person name="King H."/>
            <person name="Zhang Q."/>
            <person name="Presley C."/>
            <person name="Deng X."/>
            <person name="Wei C.I."/>
            <person name="Xiao S."/>
        </authorList>
    </citation>
    <scope>NUCLEOTIDE SEQUENCE [LARGE SCALE GENOMIC DNA]</scope>
    <source>
        <strain evidence="1">UMSG1</strain>
    </source>
</reference>
<dbReference type="Proteomes" id="UP000285326">
    <property type="component" value="Unassembled WGS sequence"/>
</dbReference>
<dbReference type="EMBL" id="MCBS01024641">
    <property type="protein sequence ID" value="RKF72941.1"/>
    <property type="molecule type" value="Genomic_DNA"/>
</dbReference>
<name>A0A420IEI3_9PEZI</name>
<comment type="caution">
    <text evidence="1">The sequence shown here is derived from an EMBL/GenBank/DDBJ whole genome shotgun (WGS) entry which is preliminary data.</text>
</comment>
<evidence type="ECO:0000313" key="2">
    <source>
        <dbReference type="Proteomes" id="UP000285326"/>
    </source>
</evidence>
<accession>A0A420IEI3</accession>
<proteinExistence type="predicted"/>
<gene>
    <name evidence="1" type="ORF">GcM1_246134</name>
</gene>
<dbReference type="AlphaFoldDB" id="A0A420IEI3"/>
<protein>
    <submittedName>
        <fullName evidence="1">Uncharacterized protein</fullName>
    </submittedName>
</protein>
<organism evidence="1 2">
    <name type="scientific">Golovinomyces cichoracearum</name>
    <dbReference type="NCBI Taxonomy" id="62708"/>
    <lineage>
        <taxon>Eukaryota</taxon>
        <taxon>Fungi</taxon>
        <taxon>Dikarya</taxon>
        <taxon>Ascomycota</taxon>
        <taxon>Pezizomycotina</taxon>
        <taxon>Leotiomycetes</taxon>
        <taxon>Erysiphales</taxon>
        <taxon>Erysiphaceae</taxon>
        <taxon>Golovinomyces</taxon>
    </lineage>
</organism>